<dbReference type="OrthoDB" id="9797736at2"/>
<sequence>MKIAGFGGSSLRAVFATALFLFSATGPSHAVEGVEVFPDPSRIVAVGGSITEIVYALGEEKRLVARDSTSVYPREAFSLPDVGYMRALSPEGVLSVKPTGILALKGSGPREAVDVLKKTSIPYIEVPDDFEHEGILDKIRIVGKAIGADEKAEKLAEKVDADMKAAEALTAGIGERKRVLFVLGLQDGKILGSGSDTAADGIIELAGGVNAIQGFAGYRPLADEAIITAKPDLILMMDRGEGDHEAVEAQLLALPAILSTPAGEQKRLVRMGGAFLLGFGPRTADAVRALAGELYGDTIKQ</sequence>
<dbReference type="CDD" id="cd01149">
    <property type="entry name" value="HutB"/>
    <property type="match status" value="1"/>
</dbReference>
<dbReference type="Gene3D" id="3.40.50.1980">
    <property type="entry name" value="Nitrogenase molybdenum iron protein domain"/>
    <property type="match status" value="2"/>
</dbReference>
<dbReference type="RefSeq" id="WP_106771871.1">
    <property type="nucleotide sequence ID" value="NZ_PXYK01000007.1"/>
</dbReference>
<evidence type="ECO:0000313" key="4">
    <source>
        <dbReference type="Proteomes" id="UP000241229"/>
    </source>
</evidence>
<evidence type="ECO:0000256" key="1">
    <source>
        <dbReference type="SAM" id="SignalP"/>
    </source>
</evidence>
<evidence type="ECO:0000259" key="2">
    <source>
        <dbReference type="PROSITE" id="PS50983"/>
    </source>
</evidence>
<feature type="domain" description="Fe/B12 periplasmic-binding" evidence="2">
    <location>
        <begin position="42"/>
        <end position="298"/>
    </location>
</feature>
<dbReference type="PROSITE" id="PS50983">
    <property type="entry name" value="FE_B12_PBP"/>
    <property type="match status" value="1"/>
</dbReference>
<dbReference type="EMBL" id="PXYK01000007">
    <property type="protein sequence ID" value="PSJ61763.1"/>
    <property type="molecule type" value="Genomic_DNA"/>
</dbReference>
<feature type="chain" id="PRO_5015137453" evidence="1">
    <location>
        <begin position="31"/>
        <end position="301"/>
    </location>
</feature>
<dbReference type="Pfam" id="PF01497">
    <property type="entry name" value="Peripla_BP_2"/>
    <property type="match status" value="1"/>
</dbReference>
<name>A0A2P7SH00_9HYPH</name>
<keyword evidence="4" id="KW-1185">Reference proteome</keyword>
<evidence type="ECO:0000313" key="3">
    <source>
        <dbReference type="EMBL" id="PSJ61763.1"/>
    </source>
</evidence>
<dbReference type="SUPFAM" id="SSF53807">
    <property type="entry name" value="Helical backbone' metal receptor"/>
    <property type="match status" value="1"/>
</dbReference>
<reference evidence="3 4" key="1">
    <citation type="submission" date="2018-03" db="EMBL/GenBank/DDBJ databases">
        <title>The draft genome of Mesorhizobium sp. 6GN-30.</title>
        <authorList>
            <person name="Liu L."/>
            <person name="Li L."/>
            <person name="Wang T."/>
            <person name="Zhang X."/>
            <person name="Liang L."/>
        </authorList>
    </citation>
    <scope>NUCLEOTIDE SEQUENCE [LARGE SCALE GENOMIC DNA]</scope>
    <source>
        <strain evidence="3 4">6GN30</strain>
    </source>
</reference>
<dbReference type="InterPro" id="IPR002491">
    <property type="entry name" value="ABC_transptr_periplasmic_BD"/>
</dbReference>
<comment type="caution">
    <text evidence="3">The sequence shown here is derived from an EMBL/GenBank/DDBJ whole genome shotgun (WGS) entry which is preliminary data.</text>
</comment>
<gene>
    <name evidence="3" type="ORF">C7I84_09170</name>
</gene>
<proteinExistence type="predicted"/>
<accession>A0A2P7SH00</accession>
<organism evidence="3 4">
    <name type="scientific">Kumtagia ephedrae</name>
    <dbReference type="NCBI Taxonomy" id="2116701"/>
    <lineage>
        <taxon>Bacteria</taxon>
        <taxon>Pseudomonadati</taxon>
        <taxon>Pseudomonadota</taxon>
        <taxon>Alphaproteobacteria</taxon>
        <taxon>Hyphomicrobiales</taxon>
        <taxon>Phyllobacteriaceae</taxon>
        <taxon>Kumtagia</taxon>
    </lineage>
</organism>
<dbReference type="PANTHER" id="PTHR30535:SF4">
    <property type="entry name" value="HEMIN-BINDING PERIPLASMIC PROTEIN HMUT"/>
    <property type="match status" value="1"/>
</dbReference>
<keyword evidence="1" id="KW-0732">Signal</keyword>
<protein>
    <submittedName>
        <fullName evidence="3">Hemin ABC transporter substrate-binding protein</fullName>
    </submittedName>
</protein>
<dbReference type="PANTHER" id="PTHR30535">
    <property type="entry name" value="VITAMIN B12-BINDING PROTEIN"/>
    <property type="match status" value="1"/>
</dbReference>
<feature type="signal peptide" evidence="1">
    <location>
        <begin position="1"/>
        <end position="30"/>
    </location>
</feature>
<dbReference type="Proteomes" id="UP000241229">
    <property type="component" value="Unassembled WGS sequence"/>
</dbReference>
<dbReference type="AlphaFoldDB" id="A0A2P7SH00"/>
<dbReference type="InterPro" id="IPR050902">
    <property type="entry name" value="ABC_Transporter_SBP"/>
</dbReference>